<dbReference type="AlphaFoldDB" id="A0AAE1E9M0"/>
<evidence type="ECO:0000313" key="2">
    <source>
        <dbReference type="Proteomes" id="UP001283361"/>
    </source>
</evidence>
<accession>A0AAE1E9M0</accession>
<name>A0AAE1E9M0_9GAST</name>
<dbReference type="EMBL" id="JAWDGP010000579">
    <property type="protein sequence ID" value="KAK3799366.1"/>
    <property type="molecule type" value="Genomic_DNA"/>
</dbReference>
<dbReference type="Proteomes" id="UP001283361">
    <property type="component" value="Unassembled WGS sequence"/>
</dbReference>
<gene>
    <name evidence="1" type="ORF">RRG08_013186</name>
</gene>
<evidence type="ECO:0000313" key="1">
    <source>
        <dbReference type="EMBL" id="KAK3799366.1"/>
    </source>
</evidence>
<organism evidence="1 2">
    <name type="scientific">Elysia crispata</name>
    <name type="common">lettuce slug</name>
    <dbReference type="NCBI Taxonomy" id="231223"/>
    <lineage>
        <taxon>Eukaryota</taxon>
        <taxon>Metazoa</taxon>
        <taxon>Spiralia</taxon>
        <taxon>Lophotrochozoa</taxon>
        <taxon>Mollusca</taxon>
        <taxon>Gastropoda</taxon>
        <taxon>Heterobranchia</taxon>
        <taxon>Euthyneura</taxon>
        <taxon>Panpulmonata</taxon>
        <taxon>Sacoglossa</taxon>
        <taxon>Placobranchoidea</taxon>
        <taxon>Plakobranchidae</taxon>
        <taxon>Elysia</taxon>
    </lineage>
</organism>
<keyword evidence="2" id="KW-1185">Reference proteome</keyword>
<protein>
    <submittedName>
        <fullName evidence="1">Uncharacterized protein</fullName>
    </submittedName>
</protein>
<comment type="caution">
    <text evidence="1">The sequence shown here is derived from an EMBL/GenBank/DDBJ whole genome shotgun (WGS) entry which is preliminary data.</text>
</comment>
<proteinExistence type="predicted"/>
<sequence>MNRNEHPGDFRASGLINRPPAPLSEFSSSPLQYLVPDRADMLGTRMFGRVGNSPVYLKSSRGVIPSEVFKGSYPISSVQGVLSHLKCSRGVILSQVFKGSYPISCVPGELSYLKCSNEVIPSAVFKGELAHLQC</sequence>
<reference evidence="1" key="1">
    <citation type="journal article" date="2023" name="G3 (Bethesda)">
        <title>A reference genome for the long-term kleptoplast-retaining sea slug Elysia crispata morphotype clarki.</title>
        <authorList>
            <person name="Eastman K.E."/>
            <person name="Pendleton A.L."/>
            <person name="Shaikh M.A."/>
            <person name="Suttiyut T."/>
            <person name="Ogas R."/>
            <person name="Tomko P."/>
            <person name="Gavelis G."/>
            <person name="Widhalm J.R."/>
            <person name="Wisecaver J.H."/>
        </authorList>
    </citation>
    <scope>NUCLEOTIDE SEQUENCE</scope>
    <source>
        <strain evidence="1">ECLA1</strain>
    </source>
</reference>